<evidence type="ECO:0000313" key="2">
    <source>
        <dbReference type="Proteomes" id="UP000294847"/>
    </source>
</evidence>
<dbReference type="SUPFAM" id="SSF46565">
    <property type="entry name" value="Chaperone J-domain"/>
    <property type="match status" value="1"/>
</dbReference>
<dbReference type="VEuPathDB" id="FungiDB:M_BR32_EuGene_00036321"/>
<dbReference type="PANTHER" id="PTHR24074">
    <property type="entry name" value="CO-CHAPERONE PROTEIN DJLA"/>
    <property type="match status" value="1"/>
</dbReference>
<accession>A0A4P7NFU3</accession>
<dbReference type="InterPro" id="IPR018253">
    <property type="entry name" value="DnaJ_domain_CS"/>
</dbReference>
<proteinExistence type="predicted"/>
<dbReference type="Proteomes" id="UP000294847">
    <property type="component" value="Chromosome 4"/>
</dbReference>
<dbReference type="InterPro" id="IPR036869">
    <property type="entry name" value="J_dom_sf"/>
</dbReference>
<dbReference type="Gene3D" id="1.10.287.110">
    <property type="entry name" value="DnaJ domain"/>
    <property type="match status" value="1"/>
</dbReference>
<gene>
    <name evidence="1" type="ORF">PoMZ_07713</name>
</gene>
<name>A0A4P7NFU3_PYROR</name>
<dbReference type="CDD" id="cd06257">
    <property type="entry name" value="DnaJ"/>
    <property type="match status" value="1"/>
</dbReference>
<dbReference type="InterPro" id="IPR050817">
    <property type="entry name" value="DjlA_DnaK_co-chaperone"/>
</dbReference>
<organism evidence="1 2">
    <name type="scientific">Pyricularia oryzae</name>
    <name type="common">Rice blast fungus</name>
    <name type="synonym">Magnaporthe oryzae</name>
    <dbReference type="NCBI Taxonomy" id="318829"/>
    <lineage>
        <taxon>Eukaryota</taxon>
        <taxon>Fungi</taxon>
        <taxon>Dikarya</taxon>
        <taxon>Ascomycota</taxon>
        <taxon>Pezizomycotina</taxon>
        <taxon>Sordariomycetes</taxon>
        <taxon>Sordariomycetidae</taxon>
        <taxon>Magnaporthales</taxon>
        <taxon>Pyriculariaceae</taxon>
        <taxon>Pyricularia</taxon>
    </lineage>
</organism>
<sequence>MFLKNGAPSFGSSKSLARSEFRSRIPFTLSLTQQKQFGPQCCPYNHRRSYNTTSADGEPKQDRCTPAMVWPNTARPTPYEIFNSKPGAPYSKGKFYELAKQYHPDRYTEQGDHLDENGLSRATKLERYKLVVAANDILSNPVKRREYDQFGLGWATGEVRDLNEELRAKDQAWRTAPNSPAMNSSWQDWEEWRHRRDGTAPKQEPLFMSNGGFAIVLCACVVVFIWAQASQASQRSSRVMQARDKMHQAATDNLYNTRMQRATLSQNSRVQLFLHKREFGDNPFEPVGQLPAESPKK</sequence>
<dbReference type="PRINTS" id="PR00625">
    <property type="entry name" value="JDOMAIN"/>
</dbReference>
<protein>
    <submittedName>
        <fullName evidence="1">Uncharacterized protein</fullName>
    </submittedName>
</protein>
<dbReference type="AlphaFoldDB" id="A0A4P7NFU3"/>
<dbReference type="PROSITE" id="PS00636">
    <property type="entry name" value="DNAJ_1"/>
    <property type="match status" value="1"/>
</dbReference>
<dbReference type="EMBL" id="CP034207">
    <property type="protein sequence ID" value="QBZ60771.1"/>
    <property type="molecule type" value="Genomic_DNA"/>
</dbReference>
<dbReference type="PROSITE" id="PS50076">
    <property type="entry name" value="DNAJ_2"/>
    <property type="match status" value="1"/>
</dbReference>
<reference evidence="1 2" key="1">
    <citation type="journal article" date="2019" name="Mol. Biol. Evol.">
        <title>Blast fungal genomes show frequent chromosomal changes, gene gains and losses, and effector gene turnover.</title>
        <authorList>
            <person name="Gomez Luciano L.B."/>
            <person name="Jason Tsai I."/>
            <person name="Chuma I."/>
            <person name="Tosa Y."/>
            <person name="Chen Y.H."/>
            <person name="Li J.Y."/>
            <person name="Li M.Y."/>
            <person name="Jade Lu M.Y."/>
            <person name="Nakayashiki H."/>
            <person name="Li W.H."/>
        </authorList>
    </citation>
    <scope>NUCLEOTIDE SEQUENCE [LARGE SCALE GENOMIC DNA]</scope>
    <source>
        <strain evidence="1">MZ5-1-6</strain>
    </source>
</reference>
<dbReference type="InterPro" id="IPR001623">
    <property type="entry name" value="DnaJ_domain"/>
</dbReference>
<evidence type="ECO:0000313" key="1">
    <source>
        <dbReference type="EMBL" id="QBZ60771.1"/>
    </source>
</evidence>